<protein>
    <submittedName>
        <fullName evidence="1">Uncharacterized protein</fullName>
    </submittedName>
</protein>
<accession>A0A0E9VGV0</accession>
<reference evidence="1" key="2">
    <citation type="journal article" date="2015" name="Fish Shellfish Immunol.">
        <title>Early steps in the European eel (Anguilla anguilla)-Vibrio vulnificus interaction in the gills: Role of the RtxA13 toxin.</title>
        <authorList>
            <person name="Callol A."/>
            <person name="Pajuelo D."/>
            <person name="Ebbesson L."/>
            <person name="Teles M."/>
            <person name="MacKenzie S."/>
            <person name="Amaro C."/>
        </authorList>
    </citation>
    <scope>NUCLEOTIDE SEQUENCE</scope>
</reference>
<name>A0A0E9VGV0_ANGAN</name>
<evidence type="ECO:0000313" key="1">
    <source>
        <dbReference type="EMBL" id="JAH77287.1"/>
    </source>
</evidence>
<sequence>MNLRPSLWGRILRFENHRLHLSLQRITCVPISFILSEDHPKSLYPSHPNLCQEEICNPQKGGTVQKVGVSINVLL</sequence>
<proteinExistence type="predicted"/>
<dbReference type="EMBL" id="GBXM01031290">
    <property type="protein sequence ID" value="JAH77287.1"/>
    <property type="molecule type" value="Transcribed_RNA"/>
</dbReference>
<reference evidence="1" key="1">
    <citation type="submission" date="2014-11" db="EMBL/GenBank/DDBJ databases">
        <authorList>
            <person name="Amaro Gonzalez C."/>
        </authorList>
    </citation>
    <scope>NUCLEOTIDE SEQUENCE</scope>
</reference>
<dbReference type="AlphaFoldDB" id="A0A0E9VGV0"/>
<organism evidence="1">
    <name type="scientific">Anguilla anguilla</name>
    <name type="common">European freshwater eel</name>
    <name type="synonym">Muraena anguilla</name>
    <dbReference type="NCBI Taxonomy" id="7936"/>
    <lineage>
        <taxon>Eukaryota</taxon>
        <taxon>Metazoa</taxon>
        <taxon>Chordata</taxon>
        <taxon>Craniata</taxon>
        <taxon>Vertebrata</taxon>
        <taxon>Euteleostomi</taxon>
        <taxon>Actinopterygii</taxon>
        <taxon>Neopterygii</taxon>
        <taxon>Teleostei</taxon>
        <taxon>Anguilliformes</taxon>
        <taxon>Anguillidae</taxon>
        <taxon>Anguilla</taxon>
    </lineage>
</organism>